<name>A0A9E7R6Y7_9EURY</name>
<dbReference type="GeneID" id="74945105"/>
<accession>A0A9E7R6Y7</accession>
<dbReference type="RefSeq" id="WP_260644156.1">
    <property type="nucleotide sequence ID" value="NZ_CP104004.1"/>
</dbReference>
<organism evidence="1 2">
    <name type="scientific">Salinirubellus salinus</name>
    <dbReference type="NCBI Taxonomy" id="1364945"/>
    <lineage>
        <taxon>Archaea</taxon>
        <taxon>Methanobacteriati</taxon>
        <taxon>Methanobacteriota</taxon>
        <taxon>Stenosarchaea group</taxon>
        <taxon>Halobacteria</taxon>
        <taxon>Halobacteriales</taxon>
        <taxon>Natronomonadaceae</taxon>
        <taxon>Salinirubellus</taxon>
    </lineage>
</organism>
<dbReference type="KEGG" id="ssai:N0B31_21745"/>
<geneLocation type="plasmid" evidence="1 2">
    <name>unnamed1</name>
</geneLocation>
<dbReference type="Proteomes" id="UP001057580">
    <property type="component" value="Plasmid unnamed1"/>
</dbReference>
<dbReference type="EMBL" id="CP104004">
    <property type="protein sequence ID" value="UWM57065.1"/>
    <property type="molecule type" value="Genomic_DNA"/>
</dbReference>
<keyword evidence="2" id="KW-1185">Reference proteome</keyword>
<sequence>MGTEDQEEENRTYPIHIGNTTIRFDDPVQTAETIMIEAGTDEDKTDQKWLYALEGKNMPKDTQFEGSDTVDLSNENRKFFRIVPKGSGRS</sequence>
<protein>
    <submittedName>
        <fullName evidence="1">Uncharacterized protein</fullName>
    </submittedName>
</protein>
<evidence type="ECO:0000313" key="1">
    <source>
        <dbReference type="EMBL" id="UWM57065.1"/>
    </source>
</evidence>
<proteinExistence type="predicted"/>
<evidence type="ECO:0000313" key="2">
    <source>
        <dbReference type="Proteomes" id="UP001057580"/>
    </source>
</evidence>
<reference evidence="1" key="1">
    <citation type="submission" date="2022-09" db="EMBL/GenBank/DDBJ databases">
        <title>Diverse halophilic archaea isolated from saline environments.</title>
        <authorList>
            <person name="Cui H.-L."/>
        </authorList>
    </citation>
    <scope>NUCLEOTIDE SEQUENCE</scope>
    <source>
        <strain evidence="1">ZS-35-S2</strain>
        <plasmid evidence="1">unnamed1</plasmid>
    </source>
</reference>
<dbReference type="AlphaFoldDB" id="A0A9E7R6Y7"/>
<keyword evidence="1" id="KW-0614">Plasmid</keyword>
<gene>
    <name evidence="1" type="ORF">N0B31_21745</name>
</gene>